<dbReference type="Proteomes" id="UP000217784">
    <property type="component" value="Unassembled WGS sequence"/>
</dbReference>
<comment type="caution">
    <text evidence="2">The sequence shown here is derived from an EMBL/GenBank/DDBJ whole genome shotgun (WGS) entry which is preliminary data.</text>
</comment>
<evidence type="ECO:0000256" key="1">
    <source>
        <dbReference type="SAM" id="Phobius"/>
    </source>
</evidence>
<keyword evidence="1" id="KW-0472">Membrane</keyword>
<gene>
    <name evidence="2" type="ORF">ASJ80_15145</name>
</gene>
<organism evidence="2 3">
    <name type="scientific">Methanobacterium bryantii</name>
    <dbReference type="NCBI Taxonomy" id="2161"/>
    <lineage>
        <taxon>Archaea</taxon>
        <taxon>Methanobacteriati</taxon>
        <taxon>Methanobacteriota</taxon>
        <taxon>Methanomada group</taxon>
        <taxon>Methanobacteria</taxon>
        <taxon>Methanobacteriales</taxon>
        <taxon>Methanobacteriaceae</taxon>
        <taxon>Methanobacterium</taxon>
    </lineage>
</organism>
<sequence>MFLGNIKKVLPVILILFILINSVGFVFGAGLLASPPEFKYNLTASQTVSGQVTVTNIGDETLNVTVNKKRLLMDSIHLLYSDQGIATWINLGVTNFTLAPKASKVIPFTLTAPAKINYSDAMGAMVITGVPIQNSSNLSQSLAIKQGVELVIPIIAGLPGPIIESLQMIHHSAPTVLLSYMPGNFVYQLNNNGTVYANMTGNIEINGLIGKQVVPIQGGVYPEDNYTLTAQWTPGIADFGLYSADTKIDYGRYQQDKVLQTHDTILVIPVWLIILLILAAAVWIIRKKGIESPVKIKVERKK</sequence>
<keyword evidence="1" id="KW-0812">Transmembrane</keyword>
<name>A0A2A2HA16_METBR</name>
<dbReference type="RefSeq" id="WP_069583608.1">
    <property type="nucleotide sequence ID" value="NZ_LMVM01000001.1"/>
</dbReference>
<dbReference type="InterPro" id="IPR013783">
    <property type="entry name" value="Ig-like_fold"/>
</dbReference>
<proteinExistence type="predicted"/>
<dbReference type="OrthoDB" id="70577at2157"/>
<evidence type="ECO:0000313" key="3">
    <source>
        <dbReference type="Proteomes" id="UP000217784"/>
    </source>
</evidence>
<accession>A0A2A2HA16</accession>
<dbReference type="EMBL" id="LMVM01000001">
    <property type="protein sequence ID" value="PAV06166.1"/>
    <property type="molecule type" value="Genomic_DNA"/>
</dbReference>
<keyword evidence="1" id="KW-1133">Transmembrane helix</keyword>
<reference evidence="2 3" key="1">
    <citation type="journal article" date="2017" name="BMC Genomics">
        <title>Genomic analysis of methanogenic archaea reveals a shift towards energy conservation.</title>
        <authorList>
            <person name="Gilmore S.P."/>
            <person name="Henske J.K."/>
            <person name="Sexton J.A."/>
            <person name="Solomon K.V."/>
            <person name="Seppala S."/>
            <person name="Yoo J.I."/>
            <person name="Huyett L.M."/>
            <person name="Pressman A."/>
            <person name="Cogan J.Z."/>
            <person name="Kivenson V."/>
            <person name="Peng X."/>
            <person name="Tan Y."/>
            <person name="Valentine D.L."/>
            <person name="O'Malley M.A."/>
        </authorList>
    </citation>
    <scope>NUCLEOTIDE SEQUENCE [LARGE SCALE GENOMIC DNA]</scope>
    <source>
        <strain evidence="2 3">M.o.H.</strain>
    </source>
</reference>
<evidence type="ECO:0000313" key="2">
    <source>
        <dbReference type="EMBL" id="PAV06166.1"/>
    </source>
</evidence>
<protein>
    <recommendedName>
        <fullName evidence="4">DUF916 domain-containing protein</fullName>
    </recommendedName>
</protein>
<dbReference type="AlphaFoldDB" id="A0A2A2HA16"/>
<feature type="transmembrane region" description="Helical" evidence="1">
    <location>
        <begin position="265"/>
        <end position="285"/>
    </location>
</feature>
<dbReference type="Gene3D" id="2.60.40.10">
    <property type="entry name" value="Immunoglobulins"/>
    <property type="match status" value="1"/>
</dbReference>
<keyword evidence="3" id="KW-1185">Reference proteome</keyword>
<evidence type="ECO:0008006" key="4">
    <source>
        <dbReference type="Google" id="ProtNLM"/>
    </source>
</evidence>